<dbReference type="Gene3D" id="3.30.710.10">
    <property type="entry name" value="Potassium Channel Kv1.1, Chain A"/>
    <property type="match status" value="1"/>
</dbReference>
<reference evidence="2 3" key="1">
    <citation type="journal article" date="2017" name="Mol. Biol. Evol.">
        <title>The 4-celled Tetrabaena socialis nuclear genome reveals the essential components for genetic control of cell number at the origin of multicellularity in the volvocine lineage.</title>
        <authorList>
            <person name="Featherston J."/>
            <person name="Arakaki Y."/>
            <person name="Hanschen E.R."/>
            <person name="Ferris P.J."/>
            <person name="Michod R.E."/>
            <person name="Olson B.J.S.C."/>
            <person name="Nozaki H."/>
            <person name="Durand P.M."/>
        </authorList>
    </citation>
    <scope>NUCLEOTIDE SEQUENCE [LARGE SCALE GENOMIC DNA]</scope>
    <source>
        <strain evidence="2 3">NIES-571</strain>
    </source>
</reference>
<evidence type="ECO:0000313" key="3">
    <source>
        <dbReference type="Proteomes" id="UP000236333"/>
    </source>
</evidence>
<dbReference type="Proteomes" id="UP000236333">
    <property type="component" value="Unassembled WGS sequence"/>
</dbReference>
<dbReference type="CDD" id="cd18186">
    <property type="entry name" value="BTB_POZ_ZBTB_KLHL-like"/>
    <property type="match status" value="1"/>
</dbReference>
<dbReference type="InterPro" id="IPR011705">
    <property type="entry name" value="BACK"/>
</dbReference>
<dbReference type="AlphaFoldDB" id="A0A2J8A200"/>
<accession>A0A2J8A200</accession>
<dbReference type="Pfam" id="PF07707">
    <property type="entry name" value="BACK"/>
    <property type="match status" value="1"/>
</dbReference>
<evidence type="ECO:0000259" key="1">
    <source>
        <dbReference type="Pfam" id="PF07707"/>
    </source>
</evidence>
<keyword evidence="3" id="KW-1185">Reference proteome</keyword>
<name>A0A2J8A200_9CHLO</name>
<evidence type="ECO:0000313" key="2">
    <source>
        <dbReference type="EMBL" id="PNH06518.1"/>
    </source>
</evidence>
<dbReference type="EMBL" id="PGGS01000232">
    <property type="protein sequence ID" value="PNH06518.1"/>
    <property type="molecule type" value="Genomic_DNA"/>
</dbReference>
<feature type="domain" description="BACK" evidence="1">
    <location>
        <begin position="216"/>
        <end position="283"/>
    </location>
</feature>
<organism evidence="2 3">
    <name type="scientific">Tetrabaena socialis</name>
    <dbReference type="NCBI Taxonomy" id="47790"/>
    <lineage>
        <taxon>Eukaryota</taxon>
        <taxon>Viridiplantae</taxon>
        <taxon>Chlorophyta</taxon>
        <taxon>core chlorophytes</taxon>
        <taxon>Chlorophyceae</taxon>
        <taxon>CS clade</taxon>
        <taxon>Chlamydomonadales</taxon>
        <taxon>Tetrabaenaceae</taxon>
        <taxon>Tetrabaena</taxon>
    </lineage>
</organism>
<proteinExistence type="predicted"/>
<dbReference type="SUPFAM" id="SSF54695">
    <property type="entry name" value="POZ domain"/>
    <property type="match status" value="1"/>
</dbReference>
<sequence>MSSAVVTALPSVFGTAALSDCDVVFSLEGLPGAKQTAPARTLIGEPLPAHSLVLGLASERFRAQVERWADGATETSSSPASRRPQLRVPLGSEAEAPFARAAIGYAYTGRVAAVGVRAVLEVRRQAAYLQIDGCAAACDERLMGLLTASKVRRPRGTVRVAPAPSSAVAELMGCWDLMPYSADDPSFAPILAAAKKALVPHFGDALAVLNTPSLRWQLLQLPAAAVEVLLSSEVFGTDTEDSVLLLLATWMKANHSQTDAKTRERLCRLVRLVHLSRPYLTAVLPALAADYENGAAGSPCAWFPISVAEAGFITDLAATPAVRERAAALVGPGKPLYDTQSPWYRASSRPQCLSKERRTFEWAITEQELREELGRLPERGVNAHAYGSFSGGDLYLRGFEWKVLCHVRHNATCAGCYLDCAMPAAYDMPGSRLGYGSKAAAVGLDARLAVHSWGGGARQDAFVHKFEAWRVTFSAGRLLSPSGYGSSSALRLAQPQPAGGVDVLAGWAAYLRDGRLTGTLTLLSPFC</sequence>
<comment type="caution">
    <text evidence="2">The sequence shown here is derived from an EMBL/GenBank/DDBJ whole genome shotgun (WGS) entry which is preliminary data.</text>
</comment>
<protein>
    <recommendedName>
        <fullName evidence="1">BACK domain-containing protein</fullName>
    </recommendedName>
</protein>
<dbReference type="InterPro" id="IPR011333">
    <property type="entry name" value="SKP1/BTB/POZ_sf"/>
</dbReference>
<gene>
    <name evidence="2" type="ORF">TSOC_007149</name>
</gene>
<dbReference type="OrthoDB" id="546755at2759"/>